<keyword evidence="3" id="KW-0677">Repeat</keyword>
<feature type="repeat" description="ARM" evidence="5">
    <location>
        <begin position="283"/>
        <end position="311"/>
    </location>
</feature>
<dbReference type="Gene3D" id="1.25.10.10">
    <property type="entry name" value="Leucine-rich Repeat Variant"/>
    <property type="match status" value="1"/>
</dbReference>
<reference evidence="6 7" key="1">
    <citation type="submission" date="2014-04" db="EMBL/GenBank/DDBJ databases">
        <title>Evolutionary Origins and Diversification of the Mycorrhizal Mutualists.</title>
        <authorList>
            <consortium name="DOE Joint Genome Institute"/>
            <consortium name="Mycorrhizal Genomics Consortium"/>
            <person name="Kohler A."/>
            <person name="Kuo A."/>
            <person name="Nagy L.G."/>
            <person name="Floudas D."/>
            <person name="Copeland A."/>
            <person name="Barry K.W."/>
            <person name="Cichocki N."/>
            <person name="Veneault-Fourrey C."/>
            <person name="LaButti K."/>
            <person name="Lindquist E.A."/>
            <person name="Lipzen A."/>
            <person name="Lundell T."/>
            <person name="Morin E."/>
            <person name="Murat C."/>
            <person name="Riley R."/>
            <person name="Ohm R."/>
            <person name="Sun H."/>
            <person name="Tunlid A."/>
            <person name="Henrissat B."/>
            <person name="Grigoriev I.V."/>
            <person name="Hibbett D.S."/>
            <person name="Martin F."/>
        </authorList>
    </citation>
    <scope>NUCLEOTIDE SEQUENCE [LARGE SCALE GENOMIC DNA]</scope>
    <source>
        <strain evidence="6 7">FD-317 M1</strain>
    </source>
</reference>
<feature type="repeat" description="ARM" evidence="5">
    <location>
        <begin position="115"/>
        <end position="143"/>
    </location>
</feature>
<evidence type="ECO:0000313" key="7">
    <source>
        <dbReference type="Proteomes" id="UP000053593"/>
    </source>
</evidence>
<dbReference type="GO" id="GO:0005737">
    <property type="term" value="C:cytoplasm"/>
    <property type="evidence" value="ECO:0007669"/>
    <property type="project" value="InterPro"/>
</dbReference>
<gene>
    <name evidence="6" type="ORF">GYMLUDRAFT_178685</name>
</gene>
<comment type="similarity">
    <text evidence="1">Belongs to the importin alpha family.</text>
</comment>
<feature type="non-terminal residue" evidence="6">
    <location>
        <position position="452"/>
    </location>
</feature>
<dbReference type="SMART" id="SM00185">
    <property type="entry name" value="ARM"/>
    <property type="match status" value="7"/>
</dbReference>
<dbReference type="InterPro" id="IPR016024">
    <property type="entry name" value="ARM-type_fold"/>
</dbReference>
<protein>
    <recommendedName>
        <fullName evidence="8">Importin subunit alpha</fullName>
    </recommendedName>
</protein>
<evidence type="ECO:0000256" key="1">
    <source>
        <dbReference type="ARBA" id="ARBA00010394"/>
    </source>
</evidence>
<proteinExistence type="inferred from homology"/>
<evidence type="ECO:0000256" key="2">
    <source>
        <dbReference type="ARBA" id="ARBA00022448"/>
    </source>
</evidence>
<organism evidence="6 7">
    <name type="scientific">Collybiopsis luxurians FD-317 M1</name>
    <dbReference type="NCBI Taxonomy" id="944289"/>
    <lineage>
        <taxon>Eukaryota</taxon>
        <taxon>Fungi</taxon>
        <taxon>Dikarya</taxon>
        <taxon>Basidiomycota</taxon>
        <taxon>Agaricomycotina</taxon>
        <taxon>Agaricomycetes</taxon>
        <taxon>Agaricomycetidae</taxon>
        <taxon>Agaricales</taxon>
        <taxon>Marasmiineae</taxon>
        <taxon>Omphalotaceae</taxon>
        <taxon>Collybiopsis</taxon>
        <taxon>Collybiopsis luxurians</taxon>
    </lineage>
</organism>
<name>A0A0D0BG44_9AGAR</name>
<evidence type="ECO:0000256" key="5">
    <source>
        <dbReference type="PROSITE-ProRule" id="PRU00259"/>
    </source>
</evidence>
<dbReference type="InterPro" id="IPR011989">
    <property type="entry name" value="ARM-like"/>
</dbReference>
<dbReference type="Pfam" id="PF00514">
    <property type="entry name" value="Arm"/>
    <property type="match status" value="5"/>
</dbReference>
<dbReference type="GO" id="GO:0006606">
    <property type="term" value="P:protein import into nucleus"/>
    <property type="evidence" value="ECO:0007669"/>
    <property type="project" value="InterPro"/>
</dbReference>
<evidence type="ECO:0000313" key="6">
    <source>
        <dbReference type="EMBL" id="KIK53651.1"/>
    </source>
</evidence>
<evidence type="ECO:0000256" key="3">
    <source>
        <dbReference type="ARBA" id="ARBA00022737"/>
    </source>
</evidence>
<dbReference type="Proteomes" id="UP000053593">
    <property type="component" value="Unassembled WGS sequence"/>
</dbReference>
<dbReference type="EMBL" id="KN834826">
    <property type="protein sequence ID" value="KIK53651.1"/>
    <property type="molecule type" value="Genomic_DNA"/>
</dbReference>
<dbReference type="AlphaFoldDB" id="A0A0D0BG44"/>
<sequence>EEIISKRRKFLPSTGVVADEDIINDDCEDPLDNEMIDSVFSHCLQQQLVAITKFCKVLSTEWNPPTECVIECGVVPHFVEFLKTGHSMLQFEAAWALTNIAFGSSEYTQALINAQAIPEFINLLSSVVPDIWKQAVWALGNIAGDSFQCRDYLLQHGALQPVLTLLSKEHKLSVLQTATWTLSNFCCGKSPRPNWELISPSLPVLTKLLYSFNDEILINVCWTLSFLPDGKNRIQAVIESSICRHLIELLMHNSTLIQTPALQSIGNIAAGNSLQTQVVIASGTLPALLSLLSSPKDGIQRVACRTISNITAGFPSQIQANADFKTRKEACWAISSATYGGPSHIRYLVRLGCIKPLCDLLTMDTEAIQVALASLDNILKVGEMDKAAGSSGAVNRYAVDVKEAGGVITIHKLQQHDNVGIYKLAFNIMDKYFSENEEVGVAIVVSAVDSSS</sequence>
<keyword evidence="4" id="KW-0653">Protein transport</keyword>
<dbReference type="PIRSF" id="PIRSF005673">
    <property type="entry name" value="Importin_alpha"/>
    <property type="match status" value="1"/>
</dbReference>
<dbReference type="OrthoDB" id="29145at2759"/>
<evidence type="ECO:0008006" key="8">
    <source>
        <dbReference type="Google" id="ProtNLM"/>
    </source>
</evidence>
<dbReference type="HOGENOM" id="CLU_018084_6_0_1"/>
<dbReference type="InterPro" id="IPR032413">
    <property type="entry name" value="Arm_3"/>
</dbReference>
<keyword evidence="2" id="KW-0813">Transport</keyword>
<dbReference type="Pfam" id="PF16186">
    <property type="entry name" value="Arm_3"/>
    <property type="match status" value="1"/>
</dbReference>
<dbReference type="InterPro" id="IPR000225">
    <property type="entry name" value="Armadillo"/>
</dbReference>
<evidence type="ECO:0000256" key="4">
    <source>
        <dbReference type="ARBA" id="ARBA00022927"/>
    </source>
</evidence>
<dbReference type="SUPFAM" id="SSF48371">
    <property type="entry name" value="ARM repeat"/>
    <property type="match status" value="1"/>
</dbReference>
<dbReference type="InterPro" id="IPR024931">
    <property type="entry name" value="Importin_alpha"/>
</dbReference>
<keyword evidence="7" id="KW-1185">Reference proteome</keyword>
<dbReference type="GO" id="GO:0061608">
    <property type="term" value="F:nuclear import signal receptor activity"/>
    <property type="evidence" value="ECO:0007669"/>
    <property type="project" value="InterPro"/>
</dbReference>
<dbReference type="PROSITE" id="PS50176">
    <property type="entry name" value="ARM_REPEAT"/>
    <property type="match status" value="2"/>
</dbReference>
<accession>A0A0D0BG44</accession>
<dbReference type="PANTHER" id="PTHR23316">
    <property type="entry name" value="IMPORTIN ALPHA"/>
    <property type="match status" value="1"/>
</dbReference>